<dbReference type="Proteomes" id="UP000085678">
    <property type="component" value="Unplaced"/>
</dbReference>
<accession>A0A1S3HXF3</accession>
<gene>
    <name evidence="3 4" type="primary">LOC106158710</name>
</gene>
<dbReference type="OrthoDB" id="197879at2759"/>
<dbReference type="STRING" id="7574.A0A1S3HXF3"/>
<organism evidence="2 3">
    <name type="scientific">Lingula anatina</name>
    <name type="common">Brachiopod</name>
    <name type="synonym">Lingula unguis</name>
    <dbReference type="NCBI Taxonomy" id="7574"/>
    <lineage>
        <taxon>Eukaryota</taxon>
        <taxon>Metazoa</taxon>
        <taxon>Spiralia</taxon>
        <taxon>Lophotrochozoa</taxon>
        <taxon>Brachiopoda</taxon>
        <taxon>Linguliformea</taxon>
        <taxon>Lingulata</taxon>
        <taxon>Lingulida</taxon>
        <taxon>Linguloidea</taxon>
        <taxon>Lingulidae</taxon>
        <taxon>Lingula</taxon>
    </lineage>
</organism>
<dbReference type="Pfam" id="PF16477">
    <property type="entry name" value="DUF5054"/>
    <property type="match status" value="1"/>
</dbReference>
<protein>
    <submittedName>
        <fullName evidence="3 4">Uncharacterized protein LOC106158710 isoform X1</fullName>
    </submittedName>
</protein>
<sequence length="799" mass="91641">MRHLFGVFITALSCVIPIVQPEVLKWRPYKIENEVLQAPADFVKRVHVIYMNHLDVGYDGLYPKEIGFINNVLNKYFVEYFPRAVQLADTLRKGGHNETFIYTTHPWLVSLYMDCPQDLVLHGIRLQCPNASARAHFIAAVQRGDITWHAGPMNMQAENSPLWLFNFGLDLGADLDKLFGIVRKYRTMSQRDVPGLTHAAIPSLVEKGIKALTVGVNDMSAPPDVPHPLFRWQYGKAEVLATWHPGGYPDDPGPTPKLPRGLSRKDCVVVTGFPDAMCFAFRTDNSGPPVDIKEIKRYFSILQAEFPNAVIKASNLETFMATIEPIKAKLPVVTKEIGDTWIQGTASDPRKQAEYRAIARVLGICLERGRYRKQAEYRAIARVLGICLERGRYRKQTEYRAIARVLGICLERGQCSLQDHQIYNASRFLLKLGEHTWGLSTEWDFVHWTNAEFGRFRSNKNFTDCENSWREQRSFSSVAMEAMAQHVIIADVEEELAQLRPAKPHLEDFEKIDLTRGSPVFKCKNLDLQFGSDGALTLLIDHRSGVQWADVLHPLGQFKYVTYNETDFVTFNRQYAYNISRNVGIMKINCSKYAHPESKPWHVDMVQLYKRKDFSSCEFYVQLHMRDYITQTFYGAPKEIWLHYTEDTPPGGQAGLNLDLQWFDKTVTRLPEALMFSFTPRQQRAHQWRIKKLGRWIDPLNLVQNGSSLQHVIDDVISYTKQNFSSGIQIASVDAPLVAPSAEGKMATPFPAPLTPLKTIDSMSFILYNNIWGTNYIFWYPYLDEDKDFKARFQLKFLR</sequence>
<feature type="signal peptide" evidence="1">
    <location>
        <begin position="1"/>
        <end position="21"/>
    </location>
</feature>
<feature type="chain" id="PRO_5014545782" evidence="1">
    <location>
        <begin position="22"/>
        <end position="799"/>
    </location>
</feature>
<dbReference type="RefSeq" id="XP_013390241.1">
    <property type="nucleotide sequence ID" value="XM_013534787.1"/>
</dbReference>
<evidence type="ECO:0000256" key="1">
    <source>
        <dbReference type="SAM" id="SignalP"/>
    </source>
</evidence>
<dbReference type="RefSeq" id="XP_013390243.1">
    <property type="nucleotide sequence ID" value="XM_013534789.1"/>
</dbReference>
<dbReference type="InterPro" id="IPR032482">
    <property type="entry name" value="DUF5054"/>
</dbReference>
<evidence type="ECO:0000313" key="3">
    <source>
        <dbReference type="RefSeq" id="XP_013390241.1"/>
    </source>
</evidence>
<evidence type="ECO:0000313" key="4">
    <source>
        <dbReference type="RefSeq" id="XP_013390243.1"/>
    </source>
</evidence>
<keyword evidence="2" id="KW-1185">Reference proteome</keyword>
<dbReference type="GeneID" id="106158710"/>
<name>A0A1S3HXF3_LINAN</name>
<keyword evidence="1" id="KW-0732">Signal</keyword>
<dbReference type="AlphaFoldDB" id="A0A1S3HXF3"/>
<evidence type="ECO:0000313" key="2">
    <source>
        <dbReference type="Proteomes" id="UP000085678"/>
    </source>
</evidence>
<dbReference type="KEGG" id="lak:106158710"/>
<reference evidence="3 4" key="1">
    <citation type="submission" date="2025-04" db="UniProtKB">
        <authorList>
            <consortium name="RefSeq"/>
        </authorList>
    </citation>
    <scope>IDENTIFICATION</scope>
    <source>
        <tissue evidence="3 4">Gonads</tissue>
    </source>
</reference>
<proteinExistence type="predicted"/>